<evidence type="ECO:0000256" key="1">
    <source>
        <dbReference type="SAM" id="SignalP"/>
    </source>
</evidence>
<dbReference type="Proteomes" id="UP000676409">
    <property type="component" value="Chromosome"/>
</dbReference>
<feature type="chain" id="PRO_5037722037" description="UrcA family protein" evidence="1">
    <location>
        <begin position="21"/>
        <end position="96"/>
    </location>
</feature>
<keyword evidence="3" id="KW-1185">Reference proteome</keyword>
<dbReference type="RefSeq" id="WP_211937712.1">
    <property type="nucleotide sequence ID" value="NZ_CP073078.1"/>
</dbReference>
<protein>
    <recommendedName>
        <fullName evidence="4">UrcA family protein</fullName>
    </recommendedName>
</protein>
<dbReference type="KEGG" id="caul:KCG34_21860"/>
<evidence type="ECO:0000313" key="2">
    <source>
        <dbReference type="EMBL" id="QUD87660.1"/>
    </source>
</evidence>
<feature type="signal peptide" evidence="1">
    <location>
        <begin position="1"/>
        <end position="20"/>
    </location>
</feature>
<evidence type="ECO:0000313" key="3">
    <source>
        <dbReference type="Proteomes" id="UP000676409"/>
    </source>
</evidence>
<keyword evidence="1" id="KW-0732">Signal</keyword>
<accession>A0A975IUE3</accession>
<evidence type="ECO:0008006" key="4">
    <source>
        <dbReference type="Google" id="ProtNLM"/>
    </source>
</evidence>
<reference evidence="2" key="1">
    <citation type="submission" date="2021-04" db="EMBL/GenBank/DDBJ databases">
        <title>The complete genome sequence of Caulobacter sp. S6.</title>
        <authorList>
            <person name="Tang Y."/>
            <person name="Ouyang W."/>
            <person name="Liu Q."/>
            <person name="Huang B."/>
            <person name="Guo Z."/>
            <person name="Lei P."/>
        </authorList>
    </citation>
    <scope>NUCLEOTIDE SEQUENCE</scope>
    <source>
        <strain evidence="2">S6</strain>
    </source>
</reference>
<dbReference type="EMBL" id="CP073078">
    <property type="protein sequence ID" value="QUD87660.1"/>
    <property type="molecule type" value="Genomic_DNA"/>
</dbReference>
<organism evidence="2 3">
    <name type="scientific">Phenylobacterium montanum</name>
    <dbReference type="NCBI Taxonomy" id="2823693"/>
    <lineage>
        <taxon>Bacteria</taxon>
        <taxon>Pseudomonadati</taxon>
        <taxon>Pseudomonadota</taxon>
        <taxon>Alphaproteobacteria</taxon>
        <taxon>Caulobacterales</taxon>
        <taxon>Caulobacteraceae</taxon>
        <taxon>Phenylobacterium</taxon>
    </lineage>
</organism>
<sequence>MFRFAAALVGVAFIATAANAAEIKVSTTDKSPSEVRAAVSDAAFKACRAAYAGDVLAIYERDGCVRDSVTEALAKANAGVATAANTKAPVAVVASR</sequence>
<proteinExistence type="predicted"/>
<dbReference type="AlphaFoldDB" id="A0A975IUE3"/>
<name>A0A975IUE3_9CAUL</name>
<gene>
    <name evidence="2" type="ORF">KCG34_21860</name>
</gene>